<reference evidence="1" key="2">
    <citation type="submission" date="2023-05" db="EMBL/GenBank/DDBJ databases">
        <authorList>
            <consortium name="Lawrence Berkeley National Laboratory"/>
            <person name="Steindorff A."/>
            <person name="Hensen N."/>
            <person name="Bonometti L."/>
            <person name="Westerberg I."/>
            <person name="Brannstrom I.O."/>
            <person name="Guillou S."/>
            <person name="Cros-Aarteil S."/>
            <person name="Calhoun S."/>
            <person name="Haridas S."/>
            <person name="Kuo A."/>
            <person name="Mondo S."/>
            <person name="Pangilinan J."/>
            <person name="Riley R."/>
            <person name="Labutti K."/>
            <person name="Andreopoulos B."/>
            <person name="Lipzen A."/>
            <person name="Chen C."/>
            <person name="Yanf M."/>
            <person name="Daum C."/>
            <person name="Ng V."/>
            <person name="Clum A."/>
            <person name="Ohm R."/>
            <person name="Martin F."/>
            <person name="Silar P."/>
            <person name="Natvig D."/>
            <person name="Lalanne C."/>
            <person name="Gautier V."/>
            <person name="Ament-Velasquez S.L."/>
            <person name="Kruys A."/>
            <person name="Hutchinson M.I."/>
            <person name="Powell A.J."/>
            <person name="Barry K."/>
            <person name="Miller A.N."/>
            <person name="Grigoriev I.V."/>
            <person name="Debuchy R."/>
            <person name="Gladieux P."/>
            <person name="Thoren M.H."/>
            <person name="Johannesson H."/>
        </authorList>
    </citation>
    <scope>NUCLEOTIDE SEQUENCE</scope>
    <source>
        <strain evidence="1">PSN243</strain>
    </source>
</reference>
<proteinExistence type="predicted"/>
<accession>A0AAV9FZB4</accession>
<dbReference type="EMBL" id="MU866038">
    <property type="protein sequence ID" value="KAK4442034.1"/>
    <property type="molecule type" value="Genomic_DNA"/>
</dbReference>
<keyword evidence="2" id="KW-1185">Reference proteome</keyword>
<dbReference type="Gene3D" id="1.10.10.2360">
    <property type="match status" value="1"/>
</dbReference>
<evidence type="ECO:0008006" key="3">
    <source>
        <dbReference type="Google" id="ProtNLM"/>
    </source>
</evidence>
<dbReference type="PANTHER" id="PTHR37538">
    <property type="entry name" value="BTB DOMAIN-CONTAINING PROTEIN"/>
    <property type="match status" value="1"/>
</dbReference>
<evidence type="ECO:0000313" key="2">
    <source>
        <dbReference type="Proteomes" id="UP001321760"/>
    </source>
</evidence>
<reference evidence="1" key="1">
    <citation type="journal article" date="2023" name="Mol. Phylogenet. Evol.">
        <title>Genome-scale phylogeny and comparative genomics of the fungal order Sordariales.</title>
        <authorList>
            <person name="Hensen N."/>
            <person name="Bonometti L."/>
            <person name="Westerberg I."/>
            <person name="Brannstrom I.O."/>
            <person name="Guillou S."/>
            <person name="Cros-Aarteil S."/>
            <person name="Calhoun S."/>
            <person name="Haridas S."/>
            <person name="Kuo A."/>
            <person name="Mondo S."/>
            <person name="Pangilinan J."/>
            <person name="Riley R."/>
            <person name="LaButti K."/>
            <person name="Andreopoulos B."/>
            <person name="Lipzen A."/>
            <person name="Chen C."/>
            <person name="Yan M."/>
            <person name="Daum C."/>
            <person name="Ng V."/>
            <person name="Clum A."/>
            <person name="Steindorff A."/>
            <person name="Ohm R.A."/>
            <person name="Martin F."/>
            <person name="Silar P."/>
            <person name="Natvig D.O."/>
            <person name="Lalanne C."/>
            <person name="Gautier V."/>
            <person name="Ament-Velasquez S.L."/>
            <person name="Kruys A."/>
            <person name="Hutchinson M.I."/>
            <person name="Powell A.J."/>
            <person name="Barry K."/>
            <person name="Miller A.N."/>
            <person name="Grigoriev I.V."/>
            <person name="Debuchy R."/>
            <person name="Gladieux P."/>
            <person name="Hiltunen Thoren M."/>
            <person name="Johannesson H."/>
        </authorList>
    </citation>
    <scope>NUCLEOTIDE SEQUENCE</scope>
    <source>
        <strain evidence="1">PSN243</strain>
    </source>
</reference>
<dbReference type="Proteomes" id="UP001321760">
    <property type="component" value="Unassembled WGS sequence"/>
</dbReference>
<evidence type="ECO:0000313" key="1">
    <source>
        <dbReference type="EMBL" id="KAK4442034.1"/>
    </source>
</evidence>
<organism evidence="1 2">
    <name type="scientific">Podospora aff. communis PSN243</name>
    <dbReference type="NCBI Taxonomy" id="3040156"/>
    <lineage>
        <taxon>Eukaryota</taxon>
        <taxon>Fungi</taxon>
        <taxon>Dikarya</taxon>
        <taxon>Ascomycota</taxon>
        <taxon>Pezizomycotina</taxon>
        <taxon>Sordariomycetes</taxon>
        <taxon>Sordariomycetidae</taxon>
        <taxon>Sordariales</taxon>
        <taxon>Podosporaceae</taxon>
        <taxon>Podospora</taxon>
    </lineage>
</organism>
<name>A0AAV9FZB4_9PEZI</name>
<dbReference type="AlphaFoldDB" id="A0AAV9FZB4"/>
<protein>
    <recommendedName>
        <fullName evidence="3">BTB domain-containing protein</fullName>
    </recommendedName>
</protein>
<dbReference type="Gene3D" id="3.30.710.10">
    <property type="entry name" value="Potassium Channel Kv1.1, Chain A"/>
    <property type="match status" value="1"/>
</dbReference>
<dbReference type="InterPro" id="IPR011333">
    <property type="entry name" value="SKP1/BTB/POZ_sf"/>
</dbReference>
<dbReference type="PANTHER" id="PTHR37538:SF1">
    <property type="entry name" value="BTB DOMAIN-CONTAINING PROTEIN"/>
    <property type="match status" value="1"/>
</dbReference>
<comment type="caution">
    <text evidence="1">The sequence shown here is derived from an EMBL/GenBank/DDBJ whole genome shotgun (WGS) entry which is preliminary data.</text>
</comment>
<sequence length="472" mass="51683">MTFGTVAMKQESTLETKGGERVPMDVEGLANACFDTSPFTSGPMVDLQLKLGDRLSVHHAFIQQYSRLTALLVPFHDGFGRISYQTLSLQHMSRSAGHVLIHYLYTNTYQTLKWVAPGTTSDEVTAKLKTGFEVYTSARKYDIPGLEKLAQEEIVRLSDKLDACKVVDIVNEVYPFSTSEEVWFRSYIKGVVKKAFDDLTVPEMHSPPEKGAREPTAKTILQTALEVYHELVGSEKEVKRAVTETESKNDGIFEHVAVAEKAGVAQEGVGTIKDEKKICAWSEPVAELELVKAPEATSALEERKKSSEDDWWSTAPTKISKKEKYKMKKEKAAAYKGAKQLAESAASSELKPRMKDDATGTGVIAGNSSSFGGGGSGSTMIGFGVSVTSNETEIREMDRPSTAKVVFTPHREVVPHGGGTEVFQNILLMEAYEHWSIEELRLTDYSQDHKTALATVSSGSGPCNAAFGAKTC</sequence>
<gene>
    <name evidence="1" type="ORF">QBC34DRAFT_364454</name>
</gene>